<dbReference type="Proteomes" id="UP001367922">
    <property type="component" value="Unassembled WGS sequence"/>
</dbReference>
<evidence type="ECO:0000313" key="4">
    <source>
        <dbReference type="Proteomes" id="UP001367922"/>
    </source>
</evidence>
<feature type="domain" description="Microcin J25-processing protein McjB C-terminal" evidence="1">
    <location>
        <begin position="32"/>
        <end position="143"/>
    </location>
</feature>
<dbReference type="InterPro" id="IPR053521">
    <property type="entry name" value="McjB-like"/>
</dbReference>
<evidence type="ECO:0000313" key="3">
    <source>
        <dbReference type="EMBL" id="MEI4830835.1"/>
    </source>
</evidence>
<organism evidence="2 4">
    <name type="scientific">Bacillus yunxiaonensis</name>
    <dbReference type="NCBI Taxonomy" id="3127665"/>
    <lineage>
        <taxon>Bacteria</taxon>
        <taxon>Bacillati</taxon>
        <taxon>Bacillota</taxon>
        <taxon>Bacilli</taxon>
        <taxon>Bacillales</taxon>
        <taxon>Bacillaceae</taxon>
        <taxon>Bacillus</taxon>
    </lineage>
</organism>
<dbReference type="RefSeq" id="WP_336481224.1">
    <property type="nucleotide sequence ID" value="NZ_JBAWSV010000001.1"/>
</dbReference>
<gene>
    <name evidence="2" type="ORF">WAX78_05350</name>
    <name evidence="3" type="ORF">WAX78_15395</name>
</gene>
<dbReference type="InterPro" id="IPR032708">
    <property type="entry name" value="McjB_C"/>
</dbReference>
<accession>A0ABU8FSB2</accession>
<dbReference type="Pfam" id="PF13471">
    <property type="entry name" value="Transglut_core3"/>
    <property type="match status" value="1"/>
</dbReference>
<sequence length="160" mass="18447">MNIVKKIRIFLSMNILKKFLFFEAFFYLGWARILKSIPFSRIAPTLGVHMDETSLSSNESNKLVLRSISEAIHIMSRYTFWESQCLVRAIAGMKMLERRQIESTLYLGTAKDENGKMVAHAWLRSGPFYITGAEEMERFTVVSKFAKGLSKKTTKGEYNE</sequence>
<reference evidence="2 4" key="1">
    <citation type="submission" date="2024-01" db="EMBL/GenBank/DDBJ databases">
        <title>Seven novel Bacillus-like species.</title>
        <authorList>
            <person name="Liu G."/>
        </authorList>
    </citation>
    <scope>NUCLEOTIDE SEQUENCE [LARGE SCALE GENOMIC DNA]</scope>
    <source>
        <strain evidence="2 4">FJAT-53711</strain>
    </source>
</reference>
<dbReference type="EMBL" id="JBAWSV010000001">
    <property type="protein sequence ID" value="MEI4828876.1"/>
    <property type="molecule type" value="Genomic_DNA"/>
</dbReference>
<keyword evidence="4" id="KW-1185">Reference proteome</keyword>
<proteinExistence type="predicted"/>
<protein>
    <submittedName>
        <fullName evidence="2">Lasso peptide biosynthesis B2 protein</fullName>
    </submittedName>
</protein>
<name>A0ABU8FSB2_9BACI</name>
<evidence type="ECO:0000313" key="2">
    <source>
        <dbReference type="EMBL" id="MEI4828876.1"/>
    </source>
</evidence>
<evidence type="ECO:0000259" key="1">
    <source>
        <dbReference type="Pfam" id="PF13471"/>
    </source>
</evidence>
<dbReference type="NCBIfam" id="NF033537">
    <property type="entry name" value="lasso_biosyn_B2"/>
    <property type="match status" value="1"/>
</dbReference>
<comment type="caution">
    <text evidence="2">The sequence shown here is derived from an EMBL/GenBank/DDBJ whole genome shotgun (WGS) entry which is preliminary data.</text>
</comment>
<dbReference type="EMBL" id="JBAWSV010000005">
    <property type="protein sequence ID" value="MEI4830835.1"/>
    <property type="molecule type" value="Genomic_DNA"/>
</dbReference>